<dbReference type="EMBL" id="CAJFDI010000002">
    <property type="protein sequence ID" value="CAD5214571.1"/>
    <property type="molecule type" value="Genomic_DNA"/>
</dbReference>
<feature type="compositionally biased region" description="Acidic residues" evidence="1">
    <location>
        <begin position="16"/>
        <end position="30"/>
    </location>
</feature>
<evidence type="ECO:0000313" key="2">
    <source>
        <dbReference type="EMBL" id="CAD5214571.1"/>
    </source>
</evidence>
<feature type="compositionally biased region" description="Low complexity" evidence="1">
    <location>
        <begin position="31"/>
        <end position="41"/>
    </location>
</feature>
<proteinExistence type="predicted"/>
<organism evidence="3 5">
    <name type="scientific">Bursaphelenchus xylophilus</name>
    <name type="common">Pinewood nematode worm</name>
    <name type="synonym">Aphelenchoides xylophilus</name>
    <dbReference type="NCBI Taxonomy" id="6326"/>
    <lineage>
        <taxon>Eukaryota</taxon>
        <taxon>Metazoa</taxon>
        <taxon>Ecdysozoa</taxon>
        <taxon>Nematoda</taxon>
        <taxon>Chromadorea</taxon>
        <taxon>Rhabditida</taxon>
        <taxon>Tylenchina</taxon>
        <taxon>Tylenchomorpha</taxon>
        <taxon>Aphelenchoidea</taxon>
        <taxon>Aphelenchoididae</taxon>
        <taxon>Bursaphelenchus</taxon>
    </lineage>
</organism>
<dbReference type="WBParaSite" id="BXY_0497300.1">
    <property type="protein sequence ID" value="BXY_0497300.1"/>
    <property type="gene ID" value="BXY_0497300"/>
</dbReference>
<dbReference type="Proteomes" id="UP000095284">
    <property type="component" value="Unplaced"/>
</dbReference>
<sequence>MSDQPGPSSGRRSDQDPPDLSDESDSEFEESSSGSSTSGSENDYEEGGDVFTYEITDKAAKFISKYFGSEVDYKLTPSSDGNFTCELTTTPDNRELHTSVLSGLDLALNLWPFGYLLQTLASETEDAFQTLFLDNTEKLVIIIEFCKLFNNHASSTWQEILDDKDKLMCMELNIRNILEYDDYTELGLATFVAELRTHFEEQESWKRAAEVLAEKQLDRLIPFLMGSRLSQKSADVLNLRLVSKTFQQKVDVVLKDNIFVQSLCRKKTLGIIEIDETRIETIPYSKTANPILHCDKTTLKKLLPFVSLPNNGDFSFAYQSETAKKLVESLNLTEKSEVEIAGKKYNLAQGTLSHGSLTEVVDQFIGNDSANNNLKRENADIVDEIPAKTQRSE</sequence>
<gene>
    <name evidence="2" type="ORF">BXYJ_LOCUS3596</name>
</gene>
<reference evidence="2" key="2">
    <citation type="submission" date="2020-09" db="EMBL/GenBank/DDBJ databases">
        <authorList>
            <person name="Kikuchi T."/>
        </authorList>
    </citation>
    <scope>NUCLEOTIDE SEQUENCE</scope>
    <source>
        <strain evidence="2">Ka4C1</strain>
    </source>
</reference>
<evidence type="ECO:0000313" key="3">
    <source>
        <dbReference type="Proteomes" id="UP000095284"/>
    </source>
</evidence>
<dbReference type="AlphaFoldDB" id="A0A1I7RW60"/>
<name>A0A1I7RW60_BURXY</name>
<reference evidence="5" key="1">
    <citation type="submission" date="2016-11" db="UniProtKB">
        <authorList>
            <consortium name="WormBaseParasite"/>
        </authorList>
    </citation>
    <scope>IDENTIFICATION</scope>
</reference>
<keyword evidence="4" id="KW-1185">Reference proteome</keyword>
<accession>A0A1I7RW60</accession>
<evidence type="ECO:0000313" key="4">
    <source>
        <dbReference type="Proteomes" id="UP000659654"/>
    </source>
</evidence>
<dbReference type="Proteomes" id="UP000659654">
    <property type="component" value="Unassembled WGS sequence"/>
</dbReference>
<dbReference type="Proteomes" id="UP000582659">
    <property type="component" value="Unassembled WGS sequence"/>
</dbReference>
<evidence type="ECO:0000313" key="5">
    <source>
        <dbReference type="WBParaSite" id="BXY_0497300.1"/>
    </source>
</evidence>
<dbReference type="EMBL" id="CAJFCV020000002">
    <property type="protein sequence ID" value="CAG9095173.1"/>
    <property type="molecule type" value="Genomic_DNA"/>
</dbReference>
<feature type="region of interest" description="Disordered" evidence="1">
    <location>
        <begin position="1"/>
        <end position="46"/>
    </location>
</feature>
<evidence type="ECO:0000256" key="1">
    <source>
        <dbReference type="SAM" id="MobiDB-lite"/>
    </source>
</evidence>
<protein>
    <submittedName>
        <fullName evidence="2">(pine wood nematode) hypothetical protein</fullName>
    </submittedName>
</protein>